<dbReference type="HAMAP" id="MF_01965">
    <property type="entry name" value="NADHX_dehydratase"/>
    <property type="match status" value="1"/>
</dbReference>
<feature type="binding site" evidence="17">
    <location>
        <position position="328"/>
    </location>
    <ligand>
        <name>(6S)-NADPHX</name>
        <dbReference type="ChEBI" id="CHEBI:64076"/>
    </ligand>
</feature>
<evidence type="ECO:0000256" key="4">
    <source>
        <dbReference type="ARBA" id="ARBA00009524"/>
    </source>
</evidence>
<dbReference type="PROSITE" id="PS51383">
    <property type="entry name" value="YJEF_C_3"/>
    <property type="match status" value="1"/>
</dbReference>
<keyword evidence="13" id="KW-0511">Multifunctional enzyme</keyword>
<comment type="catalytic activity">
    <reaction evidence="15 17 19">
        <text>(6S)-NADHX + ADP = AMP + phosphate + NADH + H(+)</text>
        <dbReference type="Rhea" id="RHEA:32223"/>
        <dbReference type="ChEBI" id="CHEBI:15378"/>
        <dbReference type="ChEBI" id="CHEBI:43474"/>
        <dbReference type="ChEBI" id="CHEBI:57945"/>
        <dbReference type="ChEBI" id="CHEBI:64074"/>
        <dbReference type="ChEBI" id="CHEBI:456215"/>
        <dbReference type="ChEBI" id="CHEBI:456216"/>
        <dbReference type="EC" id="4.2.1.136"/>
    </reaction>
</comment>
<comment type="catalytic activity">
    <reaction evidence="2 18 19">
        <text>(6R)-NADPHX = (6S)-NADPHX</text>
        <dbReference type="Rhea" id="RHEA:32227"/>
        <dbReference type="ChEBI" id="CHEBI:64076"/>
        <dbReference type="ChEBI" id="CHEBI:64077"/>
        <dbReference type="EC" id="5.1.99.6"/>
    </reaction>
</comment>
<gene>
    <name evidence="17" type="primary">nnrD</name>
    <name evidence="18" type="synonym">nnrE</name>
    <name evidence="22" type="ORF">HELGO_WM36879</name>
</gene>
<dbReference type="InterPro" id="IPR030677">
    <property type="entry name" value="Nnr"/>
</dbReference>
<keyword evidence="8 17" id="KW-0521">NADP</keyword>
<proteinExistence type="inferred from homology"/>
<evidence type="ECO:0000259" key="20">
    <source>
        <dbReference type="PROSITE" id="PS51383"/>
    </source>
</evidence>
<comment type="similarity">
    <text evidence="3 19">In the N-terminal section; belongs to the NnrE/AIBP family.</text>
</comment>
<feature type="binding site" evidence="17">
    <location>
        <position position="439"/>
    </location>
    <ligand>
        <name>AMP</name>
        <dbReference type="ChEBI" id="CHEBI:456215"/>
    </ligand>
</feature>
<evidence type="ECO:0000256" key="14">
    <source>
        <dbReference type="ARBA" id="ARBA00025153"/>
    </source>
</evidence>
<dbReference type="GO" id="GO:0046496">
    <property type="term" value="P:nicotinamide nucleotide metabolic process"/>
    <property type="evidence" value="ECO:0007669"/>
    <property type="project" value="UniProtKB-UniRule"/>
</dbReference>
<feature type="binding site" evidence="18">
    <location>
        <position position="165"/>
    </location>
    <ligand>
        <name>K(+)</name>
        <dbReference type="ChEBI" id="CHEBI:29103"/>
    </ligand>
</feature>
<dbReference type="Pfam" id="PF01256">
    <property type="entry name" value="Carb_kinase"/>
    <property type="match status" value="1"/>
</dbReference>
<evidence type="ECO:0000256" key="6">
    <source>
        <dbReference type="ARBA" id="ARBA00022741"/>
    </source>
</evidence>
<reference evidence="22" key="1">
    <citation type="submission" date="2020-01" db="EMBL/GenBank/DDBJ databases">
        <authorList>
            <person name="Meier V. D."/>
            <person name="Meier V D."/>
        </authorList>
    </citation>
    <scope>NUCLEOTIDE SEQUENCE</scope>
    <source>
        <strain evidence="22">HLG_WM_MAG_08</strain>
    </source>
</reference>
<comment type="similarity">
    <text evidence="17">Belongs to the NnrD/CARKD family.</text>
</comment>
<evidence type="ECO:0000256" key="8">
    <source>
        <dbReference type="ARBA" id="ARBA00022857"/>
    </source>
</evidence>
<keyword evidence="5 18" id="KW-0479">Metal-binding</keyword>
<feature type="binding site" evidence="18">
    <location>
        <position position="162"/>
    </location>
    <ligand>
        <name>(6S)-NADPHX</name>
        <dbReference type="ChEBI" id="CHEBI:64076"/>
    </ligand>
</feature>
<evidence type="ECO:0000256" key="7">
    <source>
        <dbReference type="ARBA" id="ARBA00022840"/>
    </source>
</evidence>
<evidence type="ECO:0000256" key="5">
    <source>
        <dbReference type="ARBA" id="ARBA00022723"/>
    </source>
</evidence>
<feature type="binding site" evidence="18">
    <location>
        <begin position="133"/>
        <end position="139"/>
    </location>
    <ligand>
        <name>(6S)-NADPHX</name>
        <dbReference type="ChEBI" id="CHEBI:64076"/>
    </ligand>
</feature>
<evidence type="ECO:0000256" key="19">
    <source>
        <dbReference type="PIRNR" id="PIRNR017184"/>
    </source>
</evidence>
<protein>
    <recommendedName>
        <fullName evidence="19">Bifunctional NAD(P)H-hydrate repair enzyme</fullName>
    </recommendedName>
    <alternativeName>
        <fullName evidence="19">Nicotinamide nucleotide repair protein</fullName>
    </alternativeName>
    <domain>
        <recommendedName>
            <fullName evidence="19">ADP-dependent (S)-NAD(P)H-hydrate dehydratase</fullName>
            <ecNumber evidence="19">4.2.1.136</ecNumber>
        </recommendedName>
        <alternativeName>
            <fullName evidence="19">ADP-dependent NAD(P)HX dehydratase</fullName>
        </alternativeName>
    </domain>
    <domain>
        <recommendedName>
            <fullName evidence="19">NAD(P)H-hydrate epimerase</fullName>
            <ecNumber evidence="19">5.1.99.6</ecNumber>
        </recommendedName>
    </domain>
</protein>
<dbReference type="PANTHER" id="PTHR12592:SF0">
    <property type="entry name" value="ATP-DEPENDENT (S)-NAD(P)H-HYDRATE DEHYDRATASE"/>
    <property type="match status" value="1"/>
</dbReference>
<evidence type="ECO:0000256" key="11">
    <source>
        <dbReference type="ARBA" id="ARBA00023235"/>
    </source>
</evidence>
<sequence length="498" mass="51954">MDEQQRKHAVYTTQQVRELDRIAIEVFKLPGYLLMTRAAQAAFDLAGKHWPEAQSVCVICGAGNNAGDGYVFARLALATGWQVNVQTVVDSGKLGGDAQQAYLDYIAADGKVAAFEPDQSLPDCDLIVDALLGTGLQREVTGLFQQAIEQINTHSADVLAMDIPSGLHADTGQACGIAVAADLTVTFIAMKQGLLTGQARQYTGEIQLAGLDIPDEAFTGVPTDQHIISQAAIKAALKPRLRHAHKGQHGHSLLIGGTAGMSGAIQLAGAAALRCGSGLVSIATHPAHAAWLNLNRPELMVHAIASADPVQQLRSLPDKKTALGIGPGLGKDAWAQQLLLLALDTGLPLVIDADALNLLAGMNRRQDNWILTPHPAEAARLLVCSTANIEADRVKAARTLQQRFGGVCVLKGAGTLIASKQGVAFCTSGNPGMASGGMGDVLTGIITALLAQGLDNMTAAHIGVQIHAEAADQAAMQGGERGLLASDVIGQLRSQVNP</sequence>
<feature type="domain" description="YjeF N-terminal" evidence="21">
    <location>
        <begin position="16"/>
        <end position="219"/>
    </location>
</feature>
<evidence type="ECO:0000256" key="13">
    <source>
        <dbReference type="ARBA" id="ARBA00023268"/>
    </source>
</evidence>
<keyword evidence="6 17" id="KW-0547">Nucleotide-binding</keyword>
<comment type="subunit">
    <text evidence="17">Homotetramer.</text>
</comment>
<dbReference type="InterPro" id="IPR000631">
    <property type="entry name" value="CARKD"/>
</dbReference>
<evidence type="ECO:0000256" key="9">
    <source>
        <dbReference type="ARBA" id="ARBA00022958"/>
    </source>
</evidence>
<comment type="cofactor">
    <cofactor evidence="18 19">
        <name>K(+)</name>
        <dbReference type="ChEBI" id="CHEBI:29103"/>
    </cofactor>
    <text evidence="18 19">Binds 1 potassium ion per subunit.</text>
</comment>
<accession>A0A6S6T6R1</accession>
<dbReference type="InterPro" id="IPR017953">
    <property type="entry name" value="Carbohydrate_kinase_pred_CS"/>
</dbReference>
<keyword evidence="10 17" id="KW-0520">NAD</keyword>
<dbReference type="PANTHER" id="PTHR12592">
    <property type="entry name" value="ATP-DEPENDENT (S)-NAD(P)H-HYDRATE DEHYDRATASE FAMILY MEMBER"/>
    <property type="match status" value="1"/>
</dbReference>
<dbReference type="PROSITE" id="PS01050">
    <property type="entry name" value="YJEF_C_2"/>
    <property type="match status" value="1"/>
</dbReference>
<feature type="binding site" evidence="18">
    <location>
        <position position="65"/>
    </location>
    <ligand>
        <name>K(+)</name>
        <dbReference type="ChEBI" id="CHEBI:29103"/>
    </ligand>
</feature>
<evidence type="ECO:0000256" key="15">
    <source>
        <dbReference type="ARBA" id="ARBA00048238"/>
    </source>
</evidence>
<keyword evidence="11 18" id="KW-0413">Isomerase</keyword>
<dbReference type="NCBIfam" id="TIGR00196">
    <property type="entry name" value="yjeF_cterm"/>
    <property type="match status" value="1"/>
</dbReference>
<comment type="catalytic activity">
    <reaction evidence="16 17 19">
        <text>(6S)-NADPHX + ADP = AMP + phosphate + NADPH + H(+)</text>
        <dbReference type="Rhea" id="RHEA:32235"/>
        <dbReference type="ChEBI" id="CHEBI:15378"/>
        <dbReference type="ChEBI" id="CHEBI:43474"/>
        <dbReference type="ChEBI" id="CHEBI:57783"/>
        <dbReference type="ChEBI" id="CHEBI:64076"/>
        <dbReference type="ChEBI" id="CHEBI:456215"/>
        <dbReference type="ChEBI" id="CHEBI:456216"/>
        <dbReference type="EC" id="4.2.1.136"/>
    </reaction>
</comment>
<comment type="function">
    <text evidence="14 19">Bifunctional enzyme that catalyzes the epimerization of the S- and R-forms of NAD(P)HX and the dehydration of the S-form of NAD(P)HX at the expense of ADP, which is converted to AMP. This allows the repair of both epimers of NAD(P)HX, a damaged form of NAD(P)H that is a result of enzymatic or heat-dependent hydration.</text>
</comment>
<dbReference type="GO" id="GO:0005524">
    <property type="term" value="F:ATP binding"/>
    <property type="evidence" value="ECO:0007669"/>
    <property type="project" value="UniProtKB-UniRule"/>
</dbReference>
<evidence type="ECO:0000256" key="3">
    <source>
        <dbReference type="ARBA" id="ARBA00006001"/>
    </source>
</evidence>
<keyword evidence="9 18" id="KW-0630">Potassium</keyword>
<dbReference type="SUPFAM" id="SSF53613">
    <property type="entry name" value="Ribokinase-like"/>
    <property type="match status" value="1"/>
</dbReference>
<evidence type="ECO:0000256" key="10">
    <source>
        <dbReference type="ARBA" id="ARBA00023027"/>
    </source>
</evidence>
<dbReference type="AlphaFoldDB" id="A0A6S6T6R1"/>
<dbReference type="Gene3D" id="3.40.50.10260">
    <property type="entry name" value="YjeF N-terminal domain"/>
    <property type="match status" value="1"/>
</dbReference>
<evidence type="ECO:0000256" key="12">
    <source>
        <dbReference type="ARBA" id="ARBA00023239"/>
    </source>
</evidence>
<feature type="binding site" evidence="18">
    <location>
        <position position="129"/>
    </location>
    <ligand>
        <name>K(+)</name>
        <dbReference type="ChEBI" id="CHEBI:29103"/>
    </ligand>
</feature>
<dbReference type="PROSITE" id="PS51385">
    <property type="entry name" value="YJEF_N"/>
    <property type="match status" value="1"/>
</dbReference>
<evidence type="ECO:0000313" key="22">
    <source>
        <dbReference type="EMBL" id="CAA6810536.1"/>
    </source>
</evidence>
<dbReference type="PIRSF" id="PIRSF017184">
    <property type="entry name" value="Nnr"/>
    <property type="match status" value="1"/>
</dbReference>
<comment type="function">
    <text evidence="17">Catalyzes the dehydration of the S-form of NAD(P)HX at the expense of ADP, which is converted to AMP. Together with NAD(P)HX epimerase, which catalyzes the epimerization of the S- and R-forms, the enzyme allows the repair of both epimers of NAD(P)HX, a damaged form of NAD(P)H that is a result of enzymatic or heat-dependent hydration.</text>
</comment>
<dbReference type="GO" id="GO:0052855">
    <property type="term" value="F:ADP-dependent NAD(P)H-hydrate dehydratase activity"/>
    <property type="evidence" value="ECO:0007669"/>
    <property type="project" value="UniProtKB-UniRule"/>
</dbReference>
<dbReference type="InterPro" id="IPR029056">
    <property type="entry name" value="Ribokinase-like"/>
</dbReference>
<dbReference type="SUPFAM" id="SSF64153">
    <property type="entry name" value="YjeF N-terminal domain-like"/>
    <property type="match status" value="1"/>
</dbReference>
<dbReference type="CDD" id="cd01171">
    <property type="entry name" value="YXKO-related"/>
    <property type="match status" value="1"/>
</dbReference>
<feature type="binding site" evidence="17">
    <location>
        <begin position="411"/>
        <end position="415"/>
    </location>
    <ligand>
        <name>AMP</name>
        <dbReference type="ChEBI" id="CHEBI:456215"/>
    </ligand>
</feature>
<dbReference type="Gene3D" id="3.40.1190.20">
    <property type="match status" value="1"/>
</dbReference>
<evidence type="ECO:0000256" key="17">
    <source>
        <dbReference type="HAMAP-Rule" id="MF_01965"/>
    </source>
</evidence>
<feature type="binding site" evidence="17">
    <location>
        <position position="264"/>
    </location>
    <ligand>
        <name>(6S)-NADPHX</name>
        <dbReference type="ChEBI" id="CHEBI:64076"/>
    </ligand>
</feature>
<comment type="function">
    <text evidence="18">Catalyzes the epimerization of the S- and R-forms of NAD(P)HX, a damaged form of NAD(P)H that is a result of enzymatic or heat-dependent hydration. This is a prerequisite for the S-specific NAD(P)H-hydrate dehydratase to allow the repair of both epimers of NAD(P)HX.</text>
</comment>
<evidence type="ECO:0000256" key="18">
    <source>
        <dbReference type="HAMAP-Rule" id="MF_01966"/>
    </source>
</evidence>
<dbReference type="EMBL" id="CACVAV010000167">
    <property type="protein sequence ID" value="CAA6810536.1"/>
    <property type="molecule type" value="Genomic_DNA"/>
</dbReference>
<dbReference type="Pfam" id="PF03853">
    <property type="entry name" value="YjeF_N"/>
    <property type="match status" value="1"/>
</dbReference>
<feature type="binding site" evidence="17">
    <location>
        <position position="440"/>
    </location>
    <ligand>
        <name>(6S)-NADPHX</name>
        <dbReference type="ChEBI" id="CHEBI:64076"/>
    </ligand>
</feature>
<dbReference type="GO" id="GO:0052856">
    <property type="term" value="F:NAD(P)HX epimerase activity"/>
    <property type="evidence" value="ECO:0007669"/>
    <property type="project" value="UniProtKB-UniRule"/>
</dbReference>
<dbReference type="InterPro" id="IPR036652">
    <property type="entry name" value="YjeF_N_dom_sf"/>
</dbReference>
<name>A0A6S6T6R1_9GAMM</name>
<dbReference type="EC" id="4.2.1.136" evidence="19"/>
<dbReference type="GO" id="GO:0046872">
    <property type="term" value="F:metal ion binding"/>
    <property type="evidence" value="ECO:0007669"/>
    <property type="project" value="UniProtKB-UniRule"/>
</dbReference>
<keyword evidence="12 17" id="KW-0456">Lyase</keyword>
<comment type="caution">
    <text evidence="18">Lacks conserved residue(s) required for the propagation of feature annotation.</text>
</comment>
<keyword evidence="7 17" id="KW-0067">ATP-binding</keyword>
<feature type="binding site" evidence="17">
    <location>
        <position position="374"/>
    </location>
    <ligand>
        <name>(6S)-NADPHX</name>
        <dbReference type="ChEBI" id="CHEBI:64076"/>
    </ligand>
</feature>
<evidence type="ECO:0000256" key="2">
    <source>
        <dbReference type="ARBA" id="ARBA00000909"/>
    </source>
</evidence>
<organism evidence="22">
    <name type="scientific">uncultured Thiotrichaceae bacterium</name>
    <dbReference type="NCBI Taxonomy" id="298394"/>
    <lineage>
        <taxon>Bacteria</taxon>
        <taxon>Pseudomonadati</taxon>
        <taxon>Pseudomonadota</taxon>
        <taxon>Gammaproteobacteria</taxon>
        <taxon>Thiotrichales</taxon>
        <taxon>Thiotrichaceae</taxon>
        <taxon>environmental samples</taxon>
    </lineage>
</organism>
<dbReference type="NCBIfam" id="TIGR00197">
    <property type="entry name" value="yjeF_nterm"/>
    <property type="match status" value="1"/>
</dbReference>
<evidence type="ECO:0000256" key="1">
    <source>
        <dbReference type="ARBA" id="ARBA00000013"/>
    </source>
</evidence>
<comment type="catalytic activity">
    <reaction evidence="1 18 19">
        <text>(6R)-NADHX = (6S)-NADHX</text>
        <dbReference type="Rhea" id="RHEA:32215"/>
        <dbReference type="ChEBI" id="CHEBI:64074"/>
        <dbReference type="ChEBI" id="CHEBI:64075"/>
        <dbReference type="EC" id="5.1.99.6"/>
    </reaction>
</comment>
<evidence type="ECO:0000259" key="21">
    <source>
        <dbReference type="PROSITE" id="PS51385"/>
    </source>
</evidence>
<comment type="similarity">
    <text evidence="4 19">In the C-terminal section; belongs to the NnrD/CARKD family.</text>
</comment>
<comment type="cofactor">
    <cofactor evidence="17">
        <name>Mg(2+)</name>
        <dbReference type="ChEBI" id="CHEBI:18420"/>
    </cofactor>
</comment>
<evidence type="ECO:0000256" key="16">
    <source>
        <dbReference type="ARBA" id="ARBA00049209"/>
    </source>
</evidence>
<dbReference type="GO" id="GO:0110051">
    <property type="term" value="P:metabolite repair"/>
    <property type="evidence" value="ECO:0007669"/>
    <property type="project" value="TreeGrafter"/>
</dbReference>
<dbReference type="EC" id="5.1.99.6" evidence="19"/>
<comment type="similarity">
    <text evidence="18">Belongs to the NnrE/AIBP family.</text>
</comment>
<dbReference type="HAMAP" id="MF_01966">
    <property type="entry name" value="NADHX_epimerase"/>
    <property type="match status" value="1"/>
</dbReference>
<feature type="domain" description="YjeF C-terminal" evidence="20">
    <location>
        <begin position="229"/>
        <end position="498"/>
    </location>
</feature>
<dbReference type="InterPro" id="IPR004443">
    <property type="entry name" value="YjeF_N_dom"/>
</dbReference>